<dbReference type="Proteomes" id="UP001642464">
    <property type="component" value="Unassembled WGS sequence"/>
</dbReference>
<evidence type="ECO:0000313" key="4">
    <source>
        <dbReference type="Proteomes" id="UP001642464"/>
    </source>
</evidence>
<accession>A0ABP0MUD4</accession>
<evidence type="ECO:0000256" key="1">
    <source>
        <dbReference type="SAM" id="Phobius"/>
    </source>
</evidence>
<name>A0ABP0MUD4_9DINO</name>
<proteinExistence type="predicted"/>
<keyword evidence="1" id="KW-0472">Membrane</keyword>
<comment type="caution">
    <text evidence="3">The sequence shown here is derived from an EMBL/GenBank/DDBJ whole genome shotgun (WGS) entry which is preliminary data.</text>
</comment>
<protein>
    <submittedName>
        <fullName evidence="3">Uncharacterized protein</fullName>
    </submittedName>
</protein>
<feature type="transmembrane region" description="Helical" evidence="1">
    <location>
        <begin position="410"/>
        <end position="431"/>
    </location>
</feature>
<keyword evidence="1" id="KW-0812">Transmembrane</keyword>
<organism evidence="3 4">
    <name type="scientific">Durusdinium trenchii</name>
    <dbReference type="NCBI Taxonomy" id="1381693"/>
    <lineage>
        <taxon>Eukaryota</taxon>
        <taxon>Sar</taxon>
        <taxon>Alveolata</taxon>
        <taxon>Dinophyceae</taxon>
        <taxon>Suessiales</taxon>
        <taxon>Symbiodiniaceae</taxon>
        <taxon>Durusdinium</taxon>
    </lineage>
</organism>
<evidence type="ECO:0000256" key="2">
    <source>
        <dbReference type="SAM" id="SignalP"/>
    </source>
</evidence>
<feature type="signal peptide" evidence="2">
    <location>
        <begin position="1"/>
        <end position="21"/>
    </location>
</feature>
<feature type="chain" id="PRO_5047476354" evidence="2">
    <location>
        <begin position="22"/>
        <end position="473"/>
    </location>
</feature>
<keyword evidence="2" id="KW-0732">Signal</keyword>
<dbReference type="EMBL" id="CAXAMM010024335">
    <property type="protein sequence ID" value="CAK9055093.1"/>
    <property type="molecule type" value="Genomic_DNA"/>
</dbReference>
<sequence length="473" mass="51831">MRLFPVGGCSTYALFLPLVLAHREYLPSWSANFYRPHGLHEVEVKSVGLVNVETVFFATDSGISTLHDGLLTPVVELRDAELTSFHLCHHRSSIFYETLSRDGGVLTIYEYNLALKESVKVTSFQETVPAKALACIDHLLLRSSRANLVAISLATHGAPRSMLQKFKEDEYLASLAVAFPADSVQHAEIFGVVPRNRSVVKLRLNQDSVNLRLSEVEELLTAGDGTDGPIEHASVLEPLHVAWLHGKLLVVDKCSLRQVSGEPMVVKTLLGRSDLECSVNETLAPAPWASKISAARGVATESEGTAGQTALLLTGQQVIQVTQDDTCAEISRETCVKAGCGWAEGDRTSQRHCFPCKRLQSWADAQRPALDPCVLEAGTQPGPTRYDLEACGCVPPPAPTKAPKSQGAPLLILLRLVAFFGAIGAGLTYCYRGYRQRQRQQLEAEMYMPAPHVQFHTFNDSGYVRYDESEPFS</sequence>
<keyword evidence="1" id="KW-1133">Transmembrane helix</keyword>
<keyword evidence="4" id="KW-1185">Reference proteome</keyword>
<reference evidence="3 4" key="1">
    <citation type="submission" date="2024-02" db="EMBL/GenBank/DDBJ databases">
        <authorList>
            <person name="Chen Y."/>
            <person name="Shah S."/>
            <person name="Dougan E. K."/>
            <person name="Thang M."/>
            <person name="Chan C."/>
        </authorList>
    </citation>
    <scope>NUCLEOTIDE SEQUENCE [LARGE SCALE GENOMIC DNA]</scope>
</reference>
<evidence type="ECO:0000313" key="3">
    <source>
        <dbReference type="EMBL" id="CAK9055093.1"/>
    </source>
</evidence>
<gene>
    <name evidence="3" type="ORF">SCF082_LOCUS29829</name>
</gene>